<keyword evidence="1" id="KW-1133">Transmembrane helix</keyword>
<feature type="transmembrane region" description="Helical" evidence="1">
    <location>
        <begin position="48"/>
        <end position="73"/>
    </location>
</feature>
<proteinExistence type="predicted"/>
<keyword evidence="1" id="KW-0472">Membrane</keyword>
<feature type="transmembrane region" description="Helical" evidence="1">
    <location>
        <begin position="281"/>
        <end position="298"/>
    </location>
</feature>
<dbReference type="OrthoDB" id="660047at2"/>
<feature type="transmembrane region" description="Helical" evidence="1">
    <location>
        <begin position="116"/>
        <end position="142"/>
    </location>
</feature>
<evidence type="ECO:0000313" key="2">
    <source>
        <dbReference type="EMBL" id="SIS75944.1"/>
    </source>
</evidence>
<dbReference type="Proteomes" id="UP000186917">
    <property type="component" value="Unassembled WGS sequence"/>
</dbReference>
<feature type="transmembrane region" description="Helical" evidence="1">
    <location>
        <begin position="178"/>
        <end position="196"/>
    </location>
</feature>
<keyword evidence="1" id="KW-0812">Transmembrane</keyword>
<reference evidence="3" key="1">
    <citation type="submission" date="2017-01" db="EMBL/GenBank/DDBJ databases">
        <authorList>
            <person name="Varghese N."/>
            <person name="Submissions S."/>
        </authorList>
    </citation>
    <scope>NUCLEOTIDE SEQUENCE [LARGE SCALE GENOMIC DNA]</scope>
    <source>
        <strain evidence="3">DSM 21054</strain>
    </source>
</reference>
<name>A0A173MPP2_9BACT</name>
<keyword evidence="3" id="KW-1185">Reference proteome</keyword>
<evidence type="ECO:0008006" key="4">
    <source>
        <dbReference type="Google" id="ProtNLM"/>
    </source>
</evidence>
<dbReference type="RefSeq" id="WP_076376329.1">
    <property type="nucleotide sequence ID" value="NZ_AP017422.1"/>
</dbReference>
<feature type="transmembrane region" description="Helical" evidence="1">
    <location>
        <begin position="252"/>
        <end position="274"/>
    </location>
</feature>
<dbReference type="STRING" id="477680.SAMN05421788_1011049"/>
<dbReference type="EMBL" id="FTOR01000001">
    <property type="protein sequence ID" value="SIS75944.1"/>
    <property type="molecule type" value="Genomic_DNA"/>
</dbReference>
<feature type="transmembrane region" description="Helical" evidence="1">
    <location>
        <begin position="208"/>
        <end position="232"/>
    </location>
</feature>
<protein>
    <recommendedName>
        <fullName evidence="4">DUF4401 domain-containing protein</fullName>
    </recommendedName>
</protein>
<gene>
    <name evidence="2" type="ORF">SAMN05421788_1011049</name>
</gene>
<dbReference type="AlphaFoldDB" id="A0A173MPP2"/>
<evidence type="ECO:0000256" key="1">
    <source>
        <dbReference type="SAM" id="Phobius"/>
    </source>
</evidence>
<feature type="transmembrane region" description="Helical" evidence="1">
    <location>
        <begin position="80"/>
        <end position="96"/>
    </location>
</feature>
<feature type="transmembrane region" description="Helical" evidence="1">
    <location>
        <begin position="304"/>
        <end position="326"/>
    </location>
</feature>
<evidence type="ECO:0000313" key="3">
    <source>
        <dbReference type="Proteomes" id="UP000186917"/>
    </source>
</evidence>
<feature type="transmembrane region" description="Helical" evidence="1">
    <location>
        <begin position="154"/>
        <end position="172"/>
    </location>
</feature>
<accession>A0A173MPP2</accession>
<organism evidence="2 3">
    <name type="scientific">Filimonas lacunae</name>
    <dbReference type="NCBI Taxonomy" id="477680"/>
    <lineage>
        <taxon>Bacteria</taxon>
        <taxon>Pseudomonadati</taxon>
        <taxon>Bacteroidota</taxon>
        <taxon>Chitinophagia</taxon>
        <taxon>Chitinophagales</taxon>
        <taxon>Chitinophagaceae</taxon>
        <taxon>Filimonas</taxon>
    </lineage>
</organism>
<dbReference type="KEGG" id="fln:FLA_5665"/>
<sequence>MQAYNYSDLFNKAVHEQASEAFLDGCLSEESYKNVLAQSPSTLYTPNYFVRVGLSILTIIILLVAFGLGALAFSQFRESALRVLCILAALGGYGVLEMMVKERKLYNAGIDNILMIFILSCIGCAFIETVVSQSIVCFMLTLASAWLCVRFADALMGLVSYACFILFIFLSAVRVLPVFPMVPLILLIVSGVLHLFFKKRTGAGDNVLYSYCYQALIIATAVVMYLSVNFWVVDEWMNGNLFAYGDGANIFVPAWESTLLWVFTFGIPVVYLFNGIRKKDLALTRVGACLLIASVLTFREYFHVMPFEVAAIVAGLFLVLFSSFFIKWLKQPRGGFAFTDADKDRKTLVEAEATILAQAFGKKATHINPNQLFGGGSSGGAGASGNF</sequence>